<dbReference type="Gene3D" id="1.10.600.10">
    <property type="entry name" value="Farnesyl Diphosphate Synthase"/>
    <property type="match status" value="1"/>
</dbReference>
<dbReference type="GO" id="GO:0008299">
    <property type="term" value="P:isoprenoid biosynthetic process"/>
    <property type="evidence" value="ECO:0007669"/>
    <property type="project" value="InterPro"/>
</dbReference>
<dbReference type="GO" id="GO:0042811">
    <property type="term" value="P:pheromone biosynthetic process"/>
    <property type="evidence" value="ECO:0007669"/>
    <property type="project" value="UniProtKB-ARBA"/>
</dbReference>
<accession>A0A7R9PUL6</accession>
<sequence length="302" mass="34834">MSTEMTANNGEQEKLLLEPYNYLLQCGGKQIRTKLIHAFNHWFQIPDQKLTKISEIVEMLHNASLLIDDIEDNSILRRGIPVAHNIYGIASTINSANYVYFLSLEKTIKELPKELVSDAVLIFTEQLLELHRGQGMDIYWRDSFTCPTEEQYLDMIKRKTGGLFGLGVKLMQLFSADKRDYSQVISFLGTYFQIRDDYANLKSLEYEENKSYCEDLTEGKFSFPIVHAIHTHPKDSTIMNILRQRTKNVELKKYAVQKLDSFGSFDYTLKTLEEIGAKTRLELESLGGNPHLSQLLDYLKII</sequence>
<dbReference type="Pfam" id="PF00348">
    <property type="entry name" value="polyprenyl_synt"/>
    <property type="match status" value="1"/>
</dbReference>
<dbReference type="CDD" id="cd00685">
    <property type="entry name" value="Trans_IPPS_HT"/>
    <property type="match status" value="1"/>
</dbReference>
<dbReference type="PANTHER" id="PTHR12001">
    <property type="entry name" value="GERANYLGERANYL PYROPHOSPHATE SYNTHASE"/>
    <property type="match status" value="1"/>
</dbReference>
<dbReference type="OrthoDB" id="6921389at2759"/>
<proteinExistence type="inferred from homology"/>
<evidence type="ECO:0000313" key="5">
    <source>
        <dbReference type="Proteomes" id="UP000759131"/>
    </source>
</evidence>
<evidence type="ECO:0000256" key="1">
    <source>
        <dbReference type="ARBA" id="ARBA00022723"/>
    </source>
</evidence>
<evidence type="ECO:0008006" key="6">
    <source>
        <dbReference type="Google" id="ProtNLM"/>
    </source>
</evidence>
<keyword evidence="5" id="KW-1185">Reference proteome</keyword>
<name>A0A7R9PUL6_9ACAR</name>
<organism evidence="4">
    <name type="scientific">Medioppia subpectinata</name>
    <dbReference type="NCBI Taxonomy" id="1979941"/>
    <lineage>
        <taxon>Eukaryota</taxon>
        <taxon>Metazoa</taxon>
        <taxon>Ecdysozoa</taxon>
        <taxon>Arthropoda</taxon>
        <taxon>Chelicerata</taxon>
        <taxon>Arachnida</taxon>
        <taxon>Acari</taxon>
        <taxon>Acariformes</taxon>
        <taxon>Sarcoptiformes</taxon>
        <taxon>Oribatida</taxon>
        <taxon>Brachypylina</taxon>
        <taxon>Oppioidea</taxon>
        <taxon>Oppiidae</taxon>
        <taxon>Medioppia</taxon>
    </lineage>
</organism>
<dbReference type="EMBL" id="OC855201">
    <property type="protein sequence ID" value="CAD7621475.1"/>
    <property type="molecule type" value="Genomic_DNA"/>
</dbReference>
<dbReference type="SFLD" id="SFLDG01017">
    <property type="entry name" value="Polyprenyl_Transferase_Like"/>
    <property type="match status" value="1"/>
</dbReference>
<keyword evidence="2" id="KW-0460">Magnesium</keyword>
<dbReference type="AlphaFoldDB" id="A0A7R9PUL6"/>
<evidence type="ECO:0000313" key="4">
    <source>
        <dbReference type="EMBL" id="CAD7621475.1"/>
    </source>
</evidence>
<dbReference type="PROSITE" id="PS00444">
    <property type="entry name" value="POLYPRENYL_SYNTHASE_2"/>
    <property type="match status" value="1"/>
</dbReference>
<comment type="similarity">
    <text evidence="3">Belongs to the FPP/GGPP synthase family.</text>
</comment>
<gene>
    <name evidence="4" type="ORF">OSB1V03_LOCUS1946</name>
</gene>
<dbReference type="Proteomes" id="UP000759131">
    <property type="component" value="Unassembled WGS sequence"/>
</dbReference>
<dbReference type="InterPro" id="IPR008949">
    <property type="entry name" value="Isoprenoid_synthase_dom_sf"/>
</dbReference>
<dbReference type="InterPro" id="IPR000092">
    <property type="entry name" value="Polyprenyl_synt"/>
</dbReference>
<reference evidence="4" key="1">
    <citation type="submission" date="2020-11" db="EMBL/GenBank/DDBJ databases">
        <authorList>
            <person name="Tran Van P."/>
        </authorList>
    </citation>
    <scope>NUCLEOTIDE SEQUENCE</scope>
</reference>
<dbReference type="PROSITE" id="PS00723">
    <property type="entry name" value="POLYPRENYL_SYNTHASE_1"/>
    <property type="match status" value="1"/>
</dbReference>
<protein>
    <recommendedName>
        <fullName evidence="6">Geranylgeranyl pyrophosphate synthase</fullName>
    </recommendedName>
</protein>
<evidence type="ECO:0000256" key="3">
    <source>
        <dbReference type="RuleBase" id="RU004466"/>
    </source>
</evidence>
<dbReference type="SUPFAM" id="SSF48576">
    <property type="entry name" value="Terpenoid synthases"/>
    <property type="match status" value="1"/>
</dbReference>
<keyword evidence="3" id="KW-0808">Transferase</keyword>
<evidence type="ECO:0000256" key="2">
    <source>
        <dbReference type="ARBA" id="ARBA00022842"/>
    </source>
</evidence>
<dbReference type="GO" id="GO:0004659">
    <property type="term" value="F:prenyltransferase activity"/>
    <property type="evidence" value="ECO:0007669"/>
    <property type="project" value="InterPro"/>
</dbReference>
<dbReference type="PANTHER" id="PTHR12001:SF44">
    <property type="entry name" value="GERANYLGERANYL PYROPHOSPHATE SYNTHASE"/>
    <property type="match status" value="1"/>
</dbReference>
<keyword evidence="1" id="KW-0479">Metal-binding</keyword>
<dbReference type="EMBL" id="CAJPIZ010000626">
    <property type="protein sequence ID" value="CAG2101905.1"/>
    <property type="molecule type" value="Genomic_DNA"/>
</dbReference>
<dbReference type="InterPro" id="IPR033749">
    <property type="entry name" value="Polyprenyl_synt_CS"/>
</dbReference>
<dbReference type="GO" id="GO:0046872">
    <property type="term" value="F:metal ion binding"/>
    <property type="evidence" value="ECO:0007669"/>
    <property type="project" value="UniProtKB-KW"/>
</dbReference>
<dbReference type="SFLD" id="SFLDS00005">
    <property type="entry name" value="Isoprenoid_Synthase_Type_I"/>
    <property type="match status" value="1"/>
</dbReference>